<feature type="domain" description="Peptidase S24/S26A/S26B/S26C" evidence="5">
    <location>
        <begin position="169"/>
        <end position="288"/>
    </location>
</feature>
<dbReference type="InterPro" id="IPR039418">
    <property type="entry name" value="LexA-like"/>
</dbReference>
<accession>A0A1H1CQ23</accession>
<keyword evidence="2" id="KW-0238">DNA-binding</keyword>
<evidence type="ECO:0000313" key="6">
    <source>
        <dbReference type="EMBL" id="SDQ65988.1"/>
    </source>
</evidence>
<evidence type="ECO:0000256" key="1">
    <source>
        <dbReference type="ARBA" id="ARBA00023015"/>
    </source>
</evidence>
<proteinExistence type="predicted"/>
<dbReference type="GO" id="GO:0003677">
    <property type="term" value="F:DNA binding"/>
    <property type="evidence" value="ECO:0007669"/>
    <property type="project" value="UniProtKB-KW"/>
</dbReference>
<feature type="compositionally biased region" description="Low complexity" evidence="4">
    <location>
        <begin position="98"/>
        <end position="110"/>
    </location>
</feature>
<feature type="region of interest" description="Disordered" evidence="4">
    <location>
        <begin position="82"/>
        <end position="111"/>
    </location>
</feature>
<keyword evidence="1" id="KW-0805">Transcription regulation</keyword>
<evidence type="ECO:0000256" key="2">
    <source>
        <dbReference type="ARBA" id="ARBA00023125"/>
    </source>
</evidence>
<dbReference type="InterPro" id="IPR036286">
    <property type="entry name" value="LexA/Signal_pep-like_sf"/>
</dbReference>
<evidence type="ECO:0000313" key="7">
    <source>
        <dbReference type="Proteomes" id="UP000199570"/>
    </source>
</evidence>
<dbReference type="CDD" id="cd06529">
    <property type="entry name" value="S24_LexA-like"/>
    <property type="match status" value="1"/>
</dbReference>
<keyword evidence="3" id="KW-0804">Transcription</keyword>
<name>A0A1H1CQ23_9PSED</name>
<protein>
    <submittedName>
        <fullName evidence="6">Peptidase S24-like</fullName>
    </submittedName>
</protein>
<dbReference type="PANTHER" id="PTHR40661">
    <property type="match status" value="1"/>
</dbReference>
<dbReference type="Gene3D" id="2.10.109.10">
    <property type="entry name" value="Umud Fragment, subunit A"/>
    <property type="match status" value="1"/>
</dbReference>
<reference evidence="7" key="1">
    <citation type="submission" date="2016-10" db="EMBL/GenBank/DDBJ databases">
        <authorList>
            <person name="Varghese N."/>
            <person name="Submissions S."/>
        </authorList>
    </citation>
    <scope>NUCLEOTIDE SEQUENCE [LARGE SCALE GENOMIC DNA]</scope>
    <source>
        <strain evidence="7">BS3775</strain>
    </source>
</reference>
<dbReference type="Proteomes" id="UP000199570">
    <property type="component" value="Unassembled WGS sequence"/>
</dbReference>
<organism evidence="6 7">
    <name type="scientific">Pseudomonas moorei</name>
    <dbReference type="NCBI Taxonomy" id="395599"/>
    <lineage>
        <taxon>Bacteria</taxon>
        <taxon>Pseudomonadati</taxon>
        <taxon>Pseudomonadota</taxon>
        <taxon>Gammaproteobacteria</taxon>
        <taxon>Pseudomonadales</taxon>
        <taxon>Pseudomonadaceae</taxon>
        <taxon>Pseudomonas</taxon>
    </lineage>
</organism>
<gene>
    <name evidence="6" type="ORF">SAMN04490195_1319</name>
</gene>
<evidence type="ECO:0000256" key="3">
    <source>
        <dbReference type="ARBA" id="ARBA00023163"/>
    </source>
</evidence>
<dbReference type="SUPFAM" id="SSF51306">
    <property type="entry name" value="LexA/Signal peptidase"/>
    <property type="match status" value="1"/>
</dbReference>
<keyword evidence="7" id="KW-1185">Reference proteome</keyword>
<evidence type="ECO:0000256" key="4">
    <source>
        <dbReference type="SAM" id="MobiDB-lite"/>
    </source>
</evidence>
<dbReference type="InterPro" id="IPR015927">
    <property type="entry name" value="Peptidase_S24_S26A/B/C"/>
</dbReference>
<evidence type="ECO:0000259" key="5">
    <source>
        <dbReference type="Pfam" id="PF00717"/>
    </source>
</evidence>
<dbReference type="EMBL" id="FNKJ01000003">
    <property type="protein sequence ID" value="SDQ65988.1"/>
    <property type="molecule type" value="Genomic_DNA"/>
</dbReference>
<dbReference type="PANTHER" id="PTHR40661:SF3">
    <property type="entry name" value="FELS-1 PROPHAGE TRANSCRIPTIONAL REGULATOR"/>
    <property type="match status" value="1"/>
</dbReference>
<sequence length="297" mass="33387">MGTFSIELKNGILARMDIYAIRKRQLIKLIGDQKKGACAERWGMAPAHLSQILSEKTAKNLGDDVARRIELVEKLPRGWFDSLPTDEESVSPEPKDITTAPATESSSSAADQVKRMLGKVKGLSIEARDRIVAAAEEPDDGLPHQLSVNLASLRPTNDEIVIPQYDIRAAMGHGQVPPEYTEVVRNLVVREEILREKGITYTSKTSLGMINGWGQSMEGTINDKDLVIVDKGVRDFIGEGIYVLTWHHELYIKRIMRLDEEHYRLISDNPHYENQTARIDDVTIHAKVLLIWNARKA</sequence>
<dbReference type="Pfam" id="PF00717">
    <property type="entry name" value="Peptidase_S24"/>
    <property type="match status" value="1"/>
</dbReference>
<dbReference type="AlphaFoldDB" id="A0A1H1CQ23"/>